<dbReference type="GO" id="GO:0003690">
    <property type="term" value="F:double-stranded DNA binding"/>
    <property type="evidence" value="ECO:0007669"/>
    <property type="project" value="InterPro"/>
</dbReference>
<dbReference type="GO" id="GO:0042262">
    <property type="term" value="P:DNA protection"/>
    <property type="evidence" value="ECO:0007669"/>
    <property type="project" value="InterPro"/>
</dbReference>
<dbReference type="OrthoDB" id="8141487at2"/>
<dbReference type="RefSeq" id="WP_137734073.1">
    <property type="nucleotide sequence ID" value="NZ_BJCL01000009.1"/>
</dbReference>
<organism evidence="1 2">
    <name type="scientific">Pseudaquabacterium pictum</name>
    <dbReference type="NCBI Taxonomy" id="2315236"/>
    <lineage>
        <taxon>Bacteria</taxon>
        <taxon>Pseudomonadati</taxon>
        <taxon>Pseudomonadota</taxon>
        <taxon>Betaproteobacteria</taxon>
        <taxon>Burkholderiales</taxon>
        <taxon>Sphaerotilaceae</taxon>
        <taxon>Pseudaquabacterium</taxon>
    </lineage>
</organism>
<dbReference type="Pfam" id="PF07352">
    <property type="entry name" value="Phage_Mu_Gam"/>
    <property type="match status" value="1"/>
</dbReference>
<dbReference type="EMBL" id="BJCL01000009">
    <property type="protein sequence ID" value="GCL64338.1"/>
    <property type="molecule type" value="Genomic_DNA"/>
</dbReference>
<dbReference type="SUPFAM" id="SSF161266">
    <property type="entry name" value="Gam-like"/>
    <property type="match status" value="1"/>
</dbReference>
<gene>
    <name evidence="1" type="primary">gam</name>
    <name evidence="1" type="ORF">AQPW35_34190</name>
</gene>
<dbReference type="Gene3D" id="1.20.5.170">
    <property type="match status" value="1"/>
</dbReference>
<comment type="caution">
    <text evidence="1">The sequence shown here is derived from an EMBL/GenBank/DDBJ whole genome shotgun (WGS) entry which is preliminary data.</text>
</comment>
<reference evidence="2" key="1">
    <citation type="submission" date="2019-03" db="EMBL/GenBank/DDBJ databases">
        <title>Aquabacterium pictum sp.nov., the first bacteriochlorophyll a-containing freshwater bacterium in the genus Aquabacterium of the class Betaproteobacteria.</title>
        <authorList>
            <person name="Hirose S."/>
            <person name="Tank M."/>
            <person name="Hara E."/>
            <person name="Tamaki H."/>
            <person name="Takaichi S."/>
            <person name="Haruta S."/>
            <person name="Hanada S."/>
        </authorList>
    </citation>
    <scope>NUCLEOTIDE SEQUENCE [LARGE SCALE GENOMIC DNA]</scope>
    <source>
        <strain evidence="2">W35</strain>
    </source>
</reference>
<protein>
    <submittedName>
        <fullName evidence="1">Host-nuclease inhibitor protein Gam</fullName>
    </submittedName>
</protein>
<dbReference type="AlphaFoldDB" id="A0A480AZT9"/>
<name>A0A480AZT9_9BURK</name>
<accession>A0A480AZT9</accession>
<evidence type="ECO:0000313" key="2">
    <source>
        <dbReference type="Proteomes" id="UP000301751"/>
    </source>
</evidence>
<dbReference type="Proteomes" id="UP000301751">
    <property type="component" value="Unassembled WGS sequence"/>
</dbReference>
<sequence length="195" mass="20960">MATKRLKTAAAAAPQTRDAVAADIRTIGDLQRQITRITADMNDAIAAITAKHQPELDRLSGDVKRLAAGVQTWCEANRAEITDGNKVKFANLITGEVNWRQRPPSVKITKADMVMKTLKALGLSRYLRTKEEIDKDAILAAHNATKGAPSADPQRAELLAEAVKLDSVSGIEIVTGLEDFSITPFEQEAASAVAA</sequence>
<keyword evidence="2" id="KW-1185">Reference proteome</keyword>
<evidence type="ECO:0000313" key="1">
    <source>
        <dbReference type="EMBL" id="GCL64338.1"/>
    </source>
</evidence>
<proteinExistence type="predicted"/>
<dbReference type="InterPro" id="IPR009951">
    <property type="entry name" value="Host-nuc_inhib_Gam"/>
</dbReference>